<protein>
    <submittedName>
        <fullName evidence="3">Putative DNA-binding protein</fullName>
    </submittedName>
</protein>
<evidence type="ECO:0000256" key="1">
    <source>
        <dbReference type="ARBA" id="ARBA00023125"/>
    </source>
</evidence>
<keyword evidence="4" id="KW-1185">Reference proteome</keyword>
<dbReference type="InterPro" id="IPR005902">
    <property type="entry name" value="HU_DNA-bd_put"/>
</dbReference>
<dbReference type="eggNOG" id="COG0776">
    <property type="taxonomic scope" value="Bacteria"/>
</dbReference>
<dbReference type="SUPFAM" id="SSF47729">
    <property type="entry name" value="IHF-like DNA-binding proteins"/>
    <property type="match status" value="1"/>
</dbReference>
<reference evidence="3 4" key="1">
    <citation type="submission" date="2012-06" db="EMBL/GenBank/DDBJ databases">
        <title>The complete genome of Ornithobacterium rhinotracheale DSM 15997.</title>
        <authorList>
            <consortium name="US DOE Joint Genome Institute (JGI-PGF)"/>
            <person name="Lucas S."/>
            <person name="Copeland A."/>
            <person name="Lapidus A."/>
            <person name="Goodwin L."/>
            <person name="Pitluck S."/>
            <person name="Peters L."/>
            <person name="Mikhailova N."/>
            <person name="Teshima H."/>
            <person name="Kyrpides N."/>
            <person name="Mavromatis K."/>
            <person name="Pagani I."/>
            <person name="Ivanova N."/>
            <person name="Ovchinnikova G."/>
            <person name="Zeytun A."/>
            <person name="Detter J.C."/>
            <person name="Han C."/>
            <person name="Land M."/>
            <person name="Hauser L."/>
            <person name="Markowitz V."/>
            <person name="Cheng J.-F."/>
            <person name="Hugenholtz P."/>
            <person name="Woyke T."/>
            <person name="Wu D."/>
            <person name="Lang E."/>
            <person name="Kopitz M."/>
            <person name="Brambilla E."/>
            <person name="Klenk H.-P."/>
            <person name="Eisen J.A."/>
        </authorList>
    </citation>
    <scope>NUCLEOTIDE SEQUENCE [LARGE SCALE GENOMIC DNA]</scope>
    <source>
        <strain evidence="4">ATCC 51463 / DSM 15997 / CCUG 23171 / LMG 9086</strain>
    </source>
</reference>
<dbReference type="AlphaFoldDB" id="I4A2I3"/>
<feature type="domain" description="HU" evidence="2">
    <location>
        <begin position="19"/>
        <end position="144"/>
    </location>
</feature>
<dbReference type="Proteomes" id="UP000006051">
    <property type="component" value="Chromosome"/>
</dbReference>
<dbReference type="NCBIfam" id="TIGR01201">
    <property type="entry name" value="HU_rel"/>
    <property type="match status" value="1"/>
</dbReference>
<dbReference type="InterPro" id="IPR041607">
    <property type="entry name" value="HU-HIG"/>
</dbReference>
<dbReference type="STRING" id="867902.Ornrh_2032"/>
<dbReference type="KEGG" id="orh:Ornrh_2032"/>
<accession>I4A2I3</accession>
<evidence type="ECO:0000313" key="4">
    <source>
        <dbReference type="Proteomes" id="UP000006051"/>
    </source>
</evidence>
<dbReference type="InterPro" id="IPR010992">
    <property type="entry name" value="IHF-like_DNA-bd_dom_sf"/>
</dbReference>
<sequence>MKKGNRKNKSLTIKKYIKMPIKYKVIERGQPGVKGGGDKKYYASPNMSGELSLEGLTKAIEKISTVSGADIRAVLYALVDVMDSALAEGQIVRLGELGSLRTSFSSEGKAKAEEVNATSIKNPKVIFTPGKNIKKTLASLTYEKL</sequence>
<dbReference type="Gene3D" id="4.10.520.10">
    <property type="entry name" value="IHF-like DNA-binding proteins"/>
    <property type="match status" value="1"/>
</dbReference>
<evidence type="ECO:0000259" key="2">
    <source>
        <dbReference type="Pfam" id="PF18291"/>
    </source>
</evidence>
<dbReference type="EMBL" id="CP003283">
    <property type="protein sequence ID" value="AFL98167.1"/>
    <property type="molecule type" value="Genomic_DNA"/>
</dbReference>
<gene>
    <name evidence="3" type="ordered locus">Ornrh_2032</name>
</gene>
<dbReference type="Pfam" id="PF18291">
    <property type="entry name" value="HU-HIG"/>
    <property type="match status" value="1"/>
</dbReference>
<proteinExistence type="predicted"/>
<dbReference type="PATRIC" id="fig|867902.3.peg.1983"/>
<dbReference type="HOGENOM" id="CLU_112331_5_2_10"/>
<evidence type="ECO:0000313" key="3">
    <source>
        <dbReference type="EMBL" id="AFL98167.1"/>
    </source>
</evidence>
<keyword evidence="1 3" id="KW-0238">DNA-binding</keyword>
<organism evidence="3 4">
    <name type="scientific">Ornithobacterium rhinotracheale (strain ATCC 51463 / DSM 15997 / CCUG 23171 / CIP 104009 / LMG 9086)</name>
    <dbReference type="NCBI Taxonomy" id="867902"/>
    <lineage>
        <taxon>Bacteria</taxon>
        <taxon>Pseudomonadati</taxon>
        <taxon>Bacteroidota</taxon>
        <taxon>Flavobacteriia</taxon>
        <taxon>Flavobacteriales</taxon>
        <taxon>Weeksellaceae</taxon>
        <taxon>Ornithobacterium</taxon>
    </lineage>
</organism>
<dbReference type="GO" id="GO:0003677">
    <property type="term" value="F:DNA binding"/>
    <property type="evidence" value="ECO:0007669"/>
    <property type="project" value="UniProtKB-KW"/>
</dbReference>
<name>I4A2I3_ORNRL</name>